<feature type="domain" description="DUF4440" evidence="2">
    <location>
        <begin position="39"/>
        <end position="150"/>
    </location>
</feature>
<sequence>MKFTKYLILVAVLATLGLSTPLSAQDASESGQTKLEQEILRMDSLLFTAFNNRDQETLGVLFSKDLEFYHDQGGLANYEQNMQATEQLFNRDYILHRELLPGTTEIHPIRDYGAVQIGRHEFCHEENGKMDCGTFKFIHIWKRLEDGKWELTRVISYDH</sequence>
<protein>
    <submittedName>
        <fullName evidence="3">DUF4440 domain-containing protein</fullName>
    </submittedName>
</protein>
<keyword evidence="4" id="KW-1185">Reference proteome</keyword>
<evidence type="ECO:0000313" key="4">
    <source>
        <dbReference type="Proteomes" id="UP000223913"/>
    </source>
</evidence>
<comment type="caution">
    <text evidence="3">The sequence shown here is derived from an EMBL/GenBank/DDBJ whole genome shotgun (WGS) entry which is preliminary data.</text>
</comment>
<dbReference type="OrthoDB" id="1357763at2"/>
<dbReference type="InterPro" id="IPR032710">
    <property type="entry name" value="NTF2-like_dom_sf"/>
</dbReference>
<dbReference type="SUPFAM" id="SSF54427">
    <property type="entry name" value="NTF2-like"/>
    <property type="match status" value="1"/>
</dbReference>
<feature type="chain" id="PRO_5012542174" evidence="1">
    <location>
        <begin position="25"/>
        <end position="159"/>
    </location>
</feature>
<dbReference type="AlphaFoldDB" id="A0A2D0NI75"/>
<reference evidence="3 4" key="1">
    <citation type="submission" date="2017-10" db="EMBL/GenBank/DDBJ databases">
        <title>The draft genome sequence of Lewinella nigricans NBRC 102662.</title>
        <authorList>
            <person name="Wang K."/>
        </authorList>
    </citation>
    <scope>NUCLEOTIDE SEQUENCE [LARGE SCALE GENOMIC DNA]</scope>
    <source>
        <strain evidence="3 4">NBRC 102662</strain>
    </source>
</reference>
<gene>
    <name evidence="3" type="ORF">CRP01_03410</name>
</gene>
<dbReference type="Pfam" id="PF14534">
    <property type="entry name" value="DUF4440"/>
    <property type="match status" value="1"/>
</dbReference>
<name>A0A2D0NI75_FLAN2</name>
<dbReference type="Gene3D" id="3.10.450.50">
    <property type="match status" value="1"/>
</dbReference>
<feature type="signal peptide" evidence="1">
    <location>
        <begin position="1"/>
        <end position="24"/>
    </location>
</feature>
<dbReference type="RefSeq" id="WP_099148595.1">
    <property type="nucleotide sequence ID" value="NZ_PDUD01000003.1"/>
</dbReference>
<dbReference type="InterPro" id="IPR027843">
    <property type="entry name" value="DUF4440"/>
</dbReference>
<dbReference type="EMBL" id="PDUD01000003">
    <property type="protein sequence ID" value="PHN08076.1"/>
    <property type="molecule type" value="Genomic_DNA"/>
</dbReference>
<keyword evidence="1" id="KW-0732">Signal</keyword>
<evidence type="ECO:0000256" key="1">
    <source>
        <dbReference type="SAM" id="SignalP"/>
    </source>
</evidence>
<accession>A0A2D0NI75</accession>
<dbReference type="Proteomes" id="UP000223913">
    <property type="component" value="Unassembled WGS sequence"/>
</dbReference>
<proteinExistence type="predicted"/>
<evidence type="ECO:0000259" key="2">
    <source>
        <dbReference type="Pfam" id="PF14534"/>
    </source>
</evidence>
<evidence type="ECO:0000313" key="3">
    <source>
        <dbReference type="EMBL" id="PHN08076.1"/>
    </source>
</evidence>
<organism evidence="3 4">
    <name type="scientific">Flavilitoribacter nigricans (strain ATCC 23147 / DSM 23189 / NBRC 102662 / NCIMB 1420 / SS-2)</name>
    <name type="common">Lewinella nigricans</name>
    <dbReference type="NCBI Taxonomy" id="1122177"/>
    <lineage>
        <taxon>Bacteria</taxon>
        <taxon>Pseudomonadati</taxon>
        <taxon>Bacteroidota</taxon>
        <taxon>Saprospiria</taxon>
        <taxon>Saprospirales</taxon>
        <taxon>Lewinellaceae</taxon>
        <taxon>Flavilitoribacter</taxon>
    </lineage>
</organism>